<dbReference type="PANTHER" id="PTHR19241">
    <property type="entry name" value="ATP-BINDING CASSETTE TRANSPORTER"/>
    <property type="match status" value="1"/>
</dbReference>
<evidence type="ECO:0000256" key="4">
    <source>
        <dbReference type="ARBA" id="ARBA00022989"/>
    </source>
</evidence>
<keyword evidence="5 6" id="KW-0472">Membrane</keyword>
<comment type="subcellular location">
    <subcellularLocation>
        <location evidence="1">Membrane</location>
        <topology evidence="1">Multi-pass membrane protein</topology>
    </subcellularLocation>
</comment>
<evidence type="ECO:0000256" key="2">
    <source>
        <dbReference type="ARBA" id="ARBA00022448"/>
    </source>
</evidence>
<keyword evidence="9" id="KW-1185">Reference proteome</keyword>
<keyword evidence="4 6" id="KW-1133">Transmembrane helix</keyword>
<feature type="transmembrane region" description="Helical" evidence="6">
    <location>
        <begin position="70"/>
        <end position="87"/>
    </location>
</feature>
<accession>A0ABS8RGL8</accession>
<evidence type="ECO:0000256" key="3">
    <source>
        <dbReference type="ARBA" id="ARBA00022692"/>
    </source>
</evidence>
<feature type="transmembrane region" description="Helical" evidence="6">
    <location>
        <begin position="99"/>
        <end position="120"/>
    </location>
</feature>
<dbReference type="InterPro" id="IPR013525">
    <property type="entry name" value="ABC2_TM"/>
</dbReference>
<evidence type="ECO:0000313" key="8">
    <source>
        <dbReference type="EMBL" id="MCD7446005.1"/>
    </source>
</evidence>
<organism evidence="8 9">
    <name type="scientific">Datura stramonium</name>
    <name type="common">Jimsonweed</name>
    <name type="synonym">Common thornapple</name>
    <dbReference type="NCBI Taxonomy" id="4076"/>
    <lineage>
        <taxon>Eukaryota</taxon>
        <taxon>Viridiplantae</taxon>
        <taxon>Streptophyta</taxon>
        <taxon>Embryophyta</taxon>
        <taxon>Tracheophyta</taxon>
        <taxon>Spermatophyta</taxon>
        <taxon>Magnoliopsida</taxon>
        <taxon>eudicotyledons</taxon>
        <taxon>Gunneridae</taxon>
        <taxon>Pentapetalae</taxon>
        <taxon>asterids</taxon>
        <taxon>lamiids</taxon>
        <taxon>Solanales</taxon>
        <taxon>Solanaceae</taxon>
        <taxon>Solanoideae</taxon>
        <taxon>Datureae</taxon>
        <taxon>Datura</taxon>
    </lineage>
</organism>
<reference evidence="8 9" key="1">
    <citation type="journal article" date="2021" name="BMC Genomics">
        <title>Datura genome reveals duplications of psychoactive alkaloid biosynthetic genes and high mutation rate following tissue culture.</title>
        <authorList>
            <person name="Rajewski A."/>
            <person name="Carter-House D."/>
            <person name="Stajich J."/>
            <person name="Litt A."/>
        </authorList>
    </citation>
    <scope>NUCLEOTIDE SEQUENCE [LARGE SCALE GENOMIC DNA]</scope>
    <source>
        <strain evidence="8">AR-01</strain>
    </source>
</reference>
<keyword evidence="2" id="KW-0813">Transport</keyword>
<dbReference type="EMBL" id="JACEIK010000003">
    <property type="protein sequence ID" value="MCD7446005.1"/>
    <property type="molecule type" value="Genomic_DNA"/>
</dbReference>
<evidence type="ECO:0000256" key="6">
    <source>
        <dbReference type="SAM" id="Phobius"/>
    </source>
</evidence>
<evidence type="ECO:0000256" key="5">
    <source>
        <dbReference type="ARBA" id="ARBA00023136"/>
    </source>
</evidence>
<evidence type="ECO:0000313" key="9">
    <source>
        <dbReference type="Proteomes" id="UP000823775"/>
    </source>
</evidence>
<proteinExistence type="predicted"/>
<dbReference type="Proteomes" id="UP000823775">
    <property type="component" value="Unassembled WGS sequence"/>
</dbReference>
<dbReference type="Pfam" id="PF01061">
    <property type="entry name" value="ABC2_membrane"/>
    <property type="match status" value="1"/>
</dbReference>
<evidence type="ECO:0000259" key="7">
    <source>
        <dbReference type="Pfam" id="PF01061"/>
    </source>
</evidence>
<gene>
    <name evidence="8" type="primary">PDR1_6</name>
    <name evidence="8" type="ORF">HAX54_024709</name>
</gene>
<sequence>MGCMYATVLFLDTQNSSSVQPVVVVGRTIFYRERAAGIFSLKSLYVIMQAVLCDAIMYAMIGFEWTVRKFFWYLFILFFTLLHFTSHDMMTIAVTPNASVAQIVGSFFYGIWNLFSGFIVP</sequence>
<keyword evidence="3 6" id="KW-0812">Transmembrane</keyword>
<protein>
    <submittedName>
        <fullName evidence="8">Transcription factor</fullName>
    </submittedName>
</protein>
<feature type="domain" description="ABC-2 type transporter transmembrane" evidence="7">
    <location>
        <begin position="1"/>
        <end position="121"/>
    </location>
</feature>
<comment type="caution">
    <text evidence="8">The sequence shown here is derived from an EMBL/GenBank/DDBJ whole genome shotgun (WGS) entry which is preliminary data.</text>
</comment>
<evidence type="ECO:0000256" key="1">
    <source>
        <dbReference type="ARBA" id="ARBA00004141"/>
    </source>
</evidence>
<name>A0ABS8RGL8_DATST</name>
<feature type="transmembrane region" description="Helical" evidence="6">
    <location>
        <begin position="44"/>
        <end position="63"/>
    </location>
</feature>